<organism evidence="1 2">
    <name type="scientific">Methanobacterium formicicum</name>
    <dbReference type="NCBI Taxonomy" id="2162"/>
    <lineage>
        <taxon>Archaea</taxon>
        <taxon>Methanobacteriati</taxon>
        <taxon>Methanobacteriota</taxon>
        <taxon>Methanomada group</taxon>
        <taxon>Methanobacteria</taxon>
        <taxon>Methanobacteriales</taxon>
        <taxon>Methanobacteriaceae</taxon>
        <taxon>Methanobacterium</taxon>
    </lineage>
</organism>
<dbReference type="RefSeq" id="WP_276698299.1">
    <property type="nucleotide sequence ID" value="NZ_JADIIL010000011.1"/>
</dbReference>
<dbReference type="Proteomes" id="UP000606900">
    <property type="component" value="Unassembled WGS sequence"/>
</dbReference>
<protein>
    <submittedName>
        <fullName evidence="1">Uncharacterized protein</fullName>
    </submittedName>
</protein>
<reference evidence="1" key="1">
    <citation type="submission" date="2020-10" db="EMBL/GenBank/DDBJ databases">
        <title>Dehalococcoides mccartyi of a TCE/Cr reducing biochatode.</title>
        <authorList>
            <person name="Matturro B."/>
        </authorList>
    </citation>
    <scope>NUCLEOTIDE SEQUENCE</scope>
    <source>
        <strain evidence="1">Bin2</strain>
    </source>
</reference>
<comment type="caution">
    <text evidence="1">The sequence shown here is derived from an EMBL/GenBank/DDBJ whole genome shotgun (WGS) entry which is preliminary data.</text>
</comment>
<evidence type="ECO:0000313" key="1">
    <source>
        <dbReference type="EMBL" id="MBF4474268.1"/>
    </source>
</evidence>
<dbReference type="EMBL" id="JADIIL010000011">
    <property type="protein sequence ID" value="MBF4474268.1"/>
    <property type="molecule type" value="Genomic_DNA"/>
</dbReference>
<dbReference type="AlphaFoldDB" id="A0A843AK23"/>
<sequence>MITIDNSVELMIKTYLKLPSRISGEKRLSRSKYEEKTKYFADLLDTIEEVAPDKLIGVELGDIEWYHELRNKLYHDGMGITVEKEKVQGYAELAKILFFNLFNHNVEDFIEVPYSLVGELIHLFSLLEQEVARVNTDREGRYIPFRSIIKLTEKGVLTKDFEKKFNLVRMFKNEVVHGQISPSPDELNQHIAVLNELLSFIRRI</sequence>
<gene>
    <name evidence="1" type="ORF">ISP06_02190</name>
</gene>
<evidence type="ECO:0000313" key="2">
    <source>
        <dbReference type="Proteomes" id="UP000606900"/>
    </source>
</evidence>
<proteinExistence type="predicted"/>
<accession>A0A843AK23</accession>
<name>A0A843AK23_METFO</name>